<dbReference type="InterPro" id="IPR036396">
    <property type="entry name" value="Cyt_P450_sf"/>
</dbReference>
<evidence type="ECO:0000256" key="13">
    <source>
        <dbReference type="ARBA" id="ARBA00023136"/>
    </source>
</evidence>
<dbReference type="InterPro" id="IPR050476">
    <property type="entry name" value="Insect_CytP450_Detox"/>
</dbReference>
<comment type="subcellular location">
    <subcellularLocation>
        <location evidence="3">Endoplasmic reticulum membrane</location>
        <topology evidence="3">Peripheral membrane protein</topology>
    </subcellularLocation>
    <subcellularLocation>
        <location evidence="2">Microsome membrane</location>
        <topology evidence="2">Peripheral membrane protein</topology>
    </subcellularLocation>
</comment>
<dbReference type="SUPFAM" id="SSF48264">
    <property type="entry name" value="Cytochrome P450"/>
    <property type="match status" value="1"/>
</dbReference>
<evidence type="ECO:0000256" key="14">
    <source>
        <dbReference type="ARBA" id="ARBA00047827"/>
    </source>
</evidence>
<evidence type="ECO:0000313" key="18">
    <source>
        <dbReference type="Proteomes" id="UP000663880"/>
    </source>
</evidence>
<proteinExistence type="inferred from homology"/>
<dbReference type="GO" id="GO:0005789">
    <property type="term" value="C:endoplasmic reticulum membrane"/>
    <property type="evidence" value="ECO:0007669"/>
    <property type="project" value="UniProtKB-SubCell"/>
</dbReference>
<evidence type="ECO:0000256" key="2">
    <source>
        <dbReference type="ARBA" id="ARBA00004174"/>
    </source>
</evidence>
<dbReference type="FunFam" id="1.10.630.10:FF:000042">
    <property type="entry name" value="Cytochrome P450"/>
    <property type="match status" value="1"/>
</dbReference>
<name>A0A821YGH6_9NEOP</name>
<gene>
    <name evidence="17" type="ORF">PMACD_LOCUS16611</name>
</gene>
<keyword evidence="11 15" id="KW-0408">Iron</keyword>
<accession>A0A821YGH6</accession>
<keyword evidence="8" id="KW-0256">Endoplasmic reticulum</keyword>
<protein>
    <recommendedName>
        <fullName evidence="5">unspecific monooxygenase</fullName>
        <ecNumber evidence="5">1.14.14.1</ecNumber>
    </recommendedName>
</protein>
<keyword evidence="10 16" id="KW-0560">Oxidoreductase</keyword>
<evidence type="ECO:0000256" key="15">
    <source>
        <dbReference type="PIRSR" id="PIRSR602401-1"/>
    </source>
</evidence>
<keyword evidence="9" id="KW-0492">Microsome</keyword>
<dbReference type="AlphaFoldDB" id="A0A821YGH6"/>
<comment type="cofactor">
    <cofactor evidence="1 15">
        <name>heme</name>
        <dbReference type="ChEBI" id="CHEBI:30413"/>
    </cofactor>
</comment>
<dbReference type="PRINTS" id="PR00385">
    <property type="entry name" value="P450"/>
</dbReference>
<evidence type="ECO:0000256" key="4">
    <source>
        <dbReference type="ARBA" id="ARBA00010617"/>
    </source>
</evidence>
<feature type="binding site" description="axial binding residue" evidence="15">
    <location>
        <position position="437"/>
    </location>
    <ligand>
        <name>heme</name>
        <dbReference type="ChEBI" id="CHEBI:30413"/>
    </ligand>
    <ligandPart>
        <name>Fe</name>
        <dbReference type="ChEBI" id="CHEBI:18248"/>
    </ligandPart>
</feature>
<dbReference type="Gene3D" id="1.10.630.10">
    <property type="entry name" value="Cytochrome P450"/>
    <property type="match status" value="1"/>
</dbReference>
<organism evidence="17 18">
    <name type="scientific">Pieris macdunnoughi</name>
    <dbReference type="NCBI Taxonomy" id="345717"/>
    <lineage>
        <taxon>Eukaryota</taxon>
        <taxon>Metazoa</taxon>
        <taxon>Ecdysozoa</taxon>
        <taxon>Arthropoda</taxon>
        <taxon>Hexapoda</taxon>
        <taxon>Insecta</taxon>
        <taxon>Pterygota</taxon>
        <taxon>Neoptera</taxon>
        <taxon>Endopterygota</taxon>
        <taxon>Lepidoptera</taxon>
        <taxon>Glossata</taxon>
        <taxon>Ditrysia</taxon>
        <taxon>Papilionoidea</taxon>
        <taxon>Pieridae</taxon>
        <taxon>Pierinae</taxon>
        <taxon>Pieris</taxon>
    </lineage>
</organism>
<dbReference type="GO" id="GO:0005506">
    <property type="term" value="F:iron ion binding"/>
    <property type="evidence" value="ECO:0007669"/>
    <property type="project" value="InterPro"/>
</dbReference>
<dbReference type="InterPro" id="IPR002401">
    <property type="entry name" value="Cyt_P450_E_grp-I"/>
</dbReference>
<keyword evidence="18" id="KW-1185">Reference proteome</keyword>
<evidence type="ECO:0000256" key="6">
    <source>
        <dbReference type="ARBA" id="ARBA00022617"/>
    </source>
</evidence>
<keyword evidence="6 15" id="KW-0349">Heme</keyword>
<comment type="similarity">
    <text evidence="4 16">Belongs to the cytochrome P450 family.</text>
</comment>
<evidence type="ECO:0000256" key="5">
    <source>
        <dbReference type="ARBA" id="ARBA00012109"/>
    </source>
</evidence>
<evidence type="ECO:0000256" key="11">
    <source>
        <dbReference type="ARBA" id="ARBA00023004"/>
    </source>
</evidence>
<evidence type="ECO:0000256" key="12">
    <source>
        <dbReference type="ARBA" id="ARBA00023033"/>
    </source>
</evidence>
<evidence type="ECO:0000313" key="17">
    <source>
        <dbReference type="EMBL" id="CAF4959520.1"/>
    </source>
</evidence>
<comment type="catalytic activity">
    <reaction evidence="14">
        <text>an organic molecule + reduced [NADPH--hemoprotein reductase] + O2 = an alcohol + oxidized [NADPH--hemoprotein reductase] + H2O + H(+)</text>
        <dbReference type="Rhea" id="RHEA:17149"/>
        <dbReference type="Rhea" id="RHEA-COMP:11964"/>
        <dbReference type="Rhea" id="RHEA-COMP:11965"/>
        <dbReference type="ChEBI" id="CHEBI:15377"/>
        <dbReference type="ChEBI" id="CHEBI:15378"/>
        <dbReference type="ChEBI" id="CHEBI:15379"/>
        <dbReference type="ChEBI" id="CHEBI:30879"/>
        <dbReference type="ChEBI" id="CHEBI:57618"/>
        <dbReference type="ChEBI" id="CHEBI:58210"/>
        <dbReference type="ChEBI" id="CHEBI:142491"/>
        <dbReference type="EC" id="1.14.14.1"/>
    </reaction>
</comment>
<dbReference type="Pfam" id="PF00067">
    <property type="entry name" value="p450"/>
    <property type="match status" value="1"/>
</dbReference>
<dbReference type="Proteomes" id="UP000663880">
    <property type="component" value="Unassembled WGS sequence"/>
</dbReference>
<dbReference type="PRINTS" id="PR00463">
    <property type="entry name" value="EP450I"/>
</dbReference>
<keyword evidence="7 15" id="KW-0479">Metal-binding</keyword>
<dbReference type="InterPro" id="IPR017972">
    <property type="entry name" value="Cyt_P450_CS"/>
</dbReference>
<dbReference type="OrthoDB" id="2789670at2759"/>
<evidence type="ECO:0000256" key="7">
    <source>
        <dbReference type="ARBA" id="ARBA00022723"/>
    </source>
</evidence>
<keyword evidence="12 16" id="KW-0503">Monooxygenase</keyword>
<evidence type="ECO:0000256" key="16">
    <source>
        <dbReference type="RuleBase" id="RU000461"/>
    </source>
</evidence>
<sequence>MFGIIVCGVTVSLISWIYLRWRNVREYWARRGVPHSPPHPLMGSLTFLQQKNPALWMIDIYKQFKKPYVGIWLFWRPALIINSPEIGRNILVKDFDNFRNRFIKPGSFDPFKNSLFTANDPKWSSIRRGLTSVFTSSKLKAMQGLFDQKANDLIQRIKSTKDTSKLEIRSLLTDYTTDVVATASFGVETTATLTGEDPIRTVSKTLMTFDWYKGLCWSTVFFFPKLAEWFRFPIFPVSSTQFFKKVFETVSKQRRDNGIKDIKDLLDALLKLKDDDIENQQGITDADIWAQAVIFLFAGFETSSSVLTFMLYELTFRPDLQEKMYEELIEAKNSQNGSLDLTIQAELKYLNGVFKEALRMYPPMGWLDRETLHDYKVDENLTIPAGTPIYVNGIGMQYDSDIYPDPETFNPERFFPENEKNLKPFTFMPFGEGPRSCIAKRFGQISVRNAMSYLVLNFKFKPLPGAPKPSEVKYETRHLFMVPGERLFIDFEPRNVSFGL</sequence>
<evidence type="ECO:0000256" key="1">
    <source>
        <dbReference type="ARBA" id="ARBA00001971"/>
    </source>
</evidence>
<comment type="caution">
    <text evidence="17">The sequence shown here is derived from an EMBL/GenBank/DDBJ whole genome shotgun (WGS) entry which is preliminary data.</text>
</comment>
<dbReference type="GO" id="GO:0020037">
    <property type="term" value="F:heme binding"/>
    <property type="evidence" value="ECO:0007669"/>
    <property type="project" value="InterPro"/>
</dbReference>
<evidence type="ECO:0000256" key="9">
    <source>
        <dbReference type="ARBA" id="ARBA00022848"/>
    </source>
</evidence>
<evidence type="ECO:0000256" key="3">
    <source>
        <dbReference type="ARBA" id="ARBA00004406"/>
    </source>
</evidence>
<keyword evidence="13" id="KW-0472">Membrane</keyword>
<dbReference type="EMBL" id="CAJOBZ010000099">
    <property type="protein sequence ID" value="CAF4959520.1"/>
    <property type="molecule type" value="Genomic_DNA"/>
</dbReference>
<dbReference type="InterPro" id="IPR001128">
    <property type="entry name" value="Cyt_P450"/>
</dbReference>
<reference evidence="17" key="1">
    <citation type="submission" date="2021-02" db="EMBL/GenBank/DDBJ databases">
        <authorList>
            <person name="Steward A R."/>
        </authorList>
    </citation>
    <scope>NUCLEOTIDE SEQUENCE</scope>
</reference>
<dbReference type="CDD" id="cd11056">
    <property type="entry name" value="CYP6-like"/>
    <property type="match status" value="1"/>
</dbReference>
<evidence type="ECO:0000256" key="8">
    <source>
        <dbReference type="ARBA" id="ARBA00022824"/>
    </source>
</evidence>
<dbReference type="PANTHER" id="PTHR24292:SF54">
    <property type="entry name" value="CYP9F3-RELATED"/>
    <property type="match status" value="1"/>
</dbReference>
<dbReference type="GO" id="GO:0016712">
    <property type="term" value="F:oxidoreductase activity, acting on paired donors, with incorporation or reduction of molecular oxygen, reduced flavin or flavoprotein as one donor, and incorporation of one atom of oxygen"/>
    <property type="evidence" value="ECO:0007669"/>
    <property type="project" value="UniProtKB-EC"/>
</dbReference>
<dbReference type="PANTHER" id="PTHR24292">
    <property type="entry name" value="CYTOCHROME P450"/>
    <property type="match status" value="1"/>
</dbReference>
<dbReference type="PROSITE" id="PS00086">
    <property type="entry name" value="CYTOCHROME_P450"/>
    <property type="match status" value="1"/>
</dbReference>
<dbReference type="EC" id="1.14.14.1" evidence="5"/>
<evidence type="ECO:0000256" key="10">
    <source>
        <dbReference type="ARBA" id="ARBA00023002"/>
    </source>
</evidence>